<sequence length="183" mass="20457">MPPASVPPLACGLVSSRSSLPAVPRHMSHTLRLVFMSHHVLLRTNSDLSRSPACGAALHHPFFCLRLSYSGFFADYRRTPDTLSGRQQKMYGTPRYSLLRGRTRTGARRRIPSRNIPSAPRTRAPEDVAHGQNTQNLGTPRHVHEDEVRRRAGFCSRRMPAVTGSPRTIELRVRSGRVPRFGG</sequence>
<dbReference type="AlphaFoldDB" id="A0A4Q9PMM6"/>
<keyword evidence="3" id="KW-1185">Reference proteome</keyword>
<evidence type="ECO:0000313" key="2">
    <source>
        <dbReference type="EMBL" id="TBU55497.1"/>
    </source>
</evidence>
<evidence type="ECO:0000256" key="1">
    <source>
        <dbReference type="SAM" id="MobiDB-lite"/>
    </source>
</evidence>
<organism evidence="2 3">
    <name type="scientific">Dichomitus squalens</name>
    <dbReference type="NCBI Taxonomy" id="114155"/>
    <lineage>
        <taxon>Eukaryota</taxon>
        <taxon>Fungi</taxon>
        <taxon>Dikarya</taxon>
        <taxon>Basidiomycota</taxon>
        <taxon>Agaricomycotina</taxon>
        <taxon>Agaricomycetes</taxon>
        <taxon>Polyporales</taxon>
        <taxon>Polyporaceae</taxon>
        <taxon>Dichomitus</taxon>
    </lineage>
</organism>
<dbReference type="EMBL" id="ML145167">
    <property type="protein sequence ID" value="TBU55497.1"/>
    <property type="molecule type" value="Genomic_DNA"/>
</dbReference>
<dbReference type="Proteomes" id="UP000292082">
    <property type="component" value="Unassembled WGS sequence"/>
</dbReference>
<accession>A0A4Q9PMM6</accession>
<feature type="region of interest" description="Disordered" evidence="1">
    <location>
        <begin position="112"/>
        <end position="139"/>
    </location>
</feature>
<protein>
    <submittedName>
        <fullName evidence="2">Uncharacterized protein</fullName>
    </submittedName>
</protein>
<proteinExistence type="predicted"/>
<name>A0A4Q9PMM6_9APHY</name>
<evidence type="ECO:0000313" key="3">
    <source>
        <dbReference type="Proteomes" id="UP000292082"/>
    </source>
</evidence>
<reference evidence="2 3" key="1">
    <citation type="submission" date="2019-01" db="EMBL/GenBank/DDBJ databases">
        <title>Draft genome sequences of three monokaryotic isolates of the white-rot basidiomycete fungus Dichomitus squalens.</title>
        <authorList>
            <consortium name="DOE Joint Genome Institute"/>
            <person name="Lopez S.C."/>
            <person name="Andreopoulos B."/>
            <person name="Pangilinan J."/>
            <person name="Lipzen A."/>
            <person name="Riley R."/>
            <person name="Ahrendt S."/>
            <person name="Ng V."/>
            <person name="Barry K."/>
            <person name="Daum C."/>
            <person name="Grigoriev I.V."/>
            <person name="Hilden K.S."/>
            <person name="Makela M.R."/>
            <person name="de Vries R.P."/>
        </authorList>
    </citation>
    <scope>NUCLEOTIDE SEQUENCE [LARGE SCALE GENOMIC DNA]</scope>
    <source>
        <strain evidence="2 3">CBS 464.89</strain>
    </source>
</reference>
<gene>
    <name evidence="2" type="ORF">BD310DRAFT_681433</name>
</gene>